<evidence type="ECO:0000256" key="2">
    <source>
        <dbReference type="SAM" id="SignalP"/>
    </source>
</evidence>
<evidence type="ECO:0000256" key="1">
    <source>
        <dbReference type="SAM" id="MobiDB-lite"/>
    </source>
</evidence>
<dbReference type="AlphaFoldDB" id="A0A9E9C884"/>
<proteinExistence type="predicted"/>
<keyword evidence="4" id="KW-1185">Reference proteome</keyword>
<organism evidence="3 4">
    <name type="scientific">Thermocoleostomius sinensis A174</name>
    <dbReference type="NCBI Taxonomy" id="2016057"/>
    <lineage>
        <taxon>Bacteria</taxon>
        <taxon>Bacillati</taxon>
        <taxon>Cyanobacteriota</taxon>
        <taxon>Cyanophyceae</taxon>
        <taxon>Oculatellales</taxon>
        <taxon>Oculatellaceae</taxon>
        <taxon>Thermocoleostomius</taxon>
    </lineage>
</organism>
<dbReference type="EMBL" id="CP113797">
    <property type="protein sequence ID" value="WAL60048.1"/>
    <property type="molecule type" value="Genomic_DNA"/>
</dbReference>
<dbReference type="RefSeq" id="WP_268609884.1">
    <property type="nucleotide sequence ID" value="NZ_CP113797.1"/>
</dbReference>
<feature type="signal peptide" evidence="2">
    <location>
        <begin position="1"/>
        <end position="19"/>
    </location>
</feature>
<protein>
    <submittedName>
        <fullName evidence="3">Carboxypeptidase-like regulatory domain-containing protein</fullName>
    </submittedName>
</protein>
<dbReference type="GO" id="GO:0004180">
    <property type="term" value="F:carboxypeptidase activity"/>
    <property type="evidence" value="ECO:0007669"/>
    <property type="project" value="UniProtKB-KW"/>
</dbReference>
<keyword evidence="3" id="KW-0645">Protease</keyword>
<feature type="chain" id="PRO_5039031037" evidence="2">
    <location>
        <begin position="20"/>
        <end position="175"/>
    </location>
</feature>
<dbReference type="GO" id="GO:0030246">
    <property type="term" value="F:carbohydrate binding"/>
    <property type="evidence" value="ECO:0007669"/>
    <property type="project" value="InterPro"/>
</dbReference>
<keyword evidence="3" id="KW-0378">Hydrolase</keyword>
<keyword evidence="3" id="KW-0121">Carboxypeptidase</keyword>
<dbReference type="SUPFAM" id="SSF49452">
    <property type="entry name" value="Starch-binding domain-like"/>
    <property type="match status" value="1"/>
</dbReference>
<feature type="compositionally biased region" description="Basic and acidic residues" evidence="1">
    <location>
        <begin position="35"/>
        <end position="45"/>
    </location>
</feature>
<keyword evidence="2" id="KW-0732">Signal</keyword>
<sequence>MQYGSLVAFALGLFGCTIAMPPQHSMDFNSVANKAEQDTSQRADDQGIQGTVQRLTGDFMPRIGEPGIGTRSPQARIEPVQTTVWIFTGRIPSHGSPRWAVSEAQQHPALLQQLETDANGQFSVALPPGEYTVFAQYEDELYLNGFLGDGSYATVEIEPGQTIEVLLENTEAAVF</sequence>
<accession>A0A9E9C884</accession>
<feature type="region of interest" description="Disordered" evidence="1">
    <location>
        <begin position="33"/>
        <end position="73"/>
    </location>
</feature>
<evidence type="ECO:0000313" key="4">
    <source>
        <dbReference type="Proteomes" id="UP001163152"/>
    </source>
</evidence>
<name>A0A9E9C884_9CYAN</name>
<evidence type="ECO:0000313" key="3">
    <source>
        <dbReference type="EMBL" id="WAL60048.1"/>
    </source>
</evidence>
<dbReference type="Proteomes" id="UP001163152">
    <property type="component" value="Chromosome"/>
</dbReference>
<dbReference type="InterPro" id="IPR013784">
    <property type="entry name" value="Carb-bd-like_fold"/>
</dbReference>
<dbReference type="KEGG" id="tsin:OXH18_23220"/>
<reference evidence="3" key="1">
    <citation type="submission" date="2022-12" db="EMBL/GenBank/DDBJ databases">
        <title>Polyphasic identification of a Novel Hot-Spring Cyanobacterium Ocullathermofonsia sinensis gen nov. sp. nov. and Genomic Insights on its Adaptations to the Thermal Habitat.</title>
        <authorList>
            <person name="Daroch M."/>
            <person name="Tang J."/>
            <person name="Jiang Y."/>
        </authorList>
    </citation>
    <scope>NUCLEOTIDE SEQUENCE</scope>
    <source>
        <strain evidence="3">PKUAC-SCTA174</strain>
    </source>
</reference>
<gene>
    <name evidence="3" type="ORF">OXH18_23220</name>
</gene>